<name>A0ABW2M071_9FLAO</name>
<sequence>MKSLILLFCISMHGLFYGQVGINTTVPTTTLQIDRKASSNTVEGLMIPRLTGDAIFNMPITGAALESNLVYATSPASLANQVGIGVNLKNKGFFYWDGNLWATLDNTTTTINNLLAFVKPMNILLNDVNTYPYSTNAFVVPNSPKLKLFDCSYLSPVDVIIENNPLSGPPNNFVIWDNANSKINIPQQLLGNIMSINISLKYQEITANAGASRFVAYTGNAVYNAAAGTVTGGTKIKDLMFKQTKTSGFTTIRDEWFFHL</sequence>
<keyword evidence="2" id="KW-1185">Reference proteome</keyword>
<evidence type="ECO:0000313" key="1">
    <source>
        <dbReference type="EMBL" id="MFC7348247.1"/>
    </source>
</evidence>
<reference evidence="2" key="1">
    <citation type="journal article" date="2019" name="Int. J. Syst. Evol. Microbiol.">
        <title>The Global Catalogue of Microorganisms (GCM) 10K type strain sequencing project: providing services to taxonomists for standard genome sequencing and annotation.</title>
        <authorList>
            <consortium name="The Broad Institute Genomics Platform"/>
            <consortium name="The Broad Institute Genome Sequencing Center for Infectious Disease"/>
            <person name="Wu L."/>
            <person name="Ma J."/>
        </authorList>
    </citation>
    <scope>NUCLEOTIDE SEQUENCE [LARGE SCALE GENOMIC DNA]</scope>
    <source>
        <strain evidence="2">CCUG 54781</strain>
    </source>
</reference>
<proteinExistence type="predicted"/>
<comment type="caution">
    <text evidence="1">The sequence shown here is derived from an EMBL/GenBank/DDBJ whole genome shotgun (WGS) entry which is preliminary data.</text>
</comment>
<dbReference type="Proteomes" id="UP001596550">
    <property type="component" value="Unassembled WGS sequence"/>
</dbReference>
<protein>
    <recommendedName>
        <fullName evidence="3">Gliding motility protein</fullName>
    </recommendedName>
</protein>
<evidence type="ECO:0008006" key="3">
    <source>
        <dbReference type="Google" id="ProtNLM"/>
    </source>
</evidence>
<organism evidence="1 2">
    <name type="scientific">Chryseobacterium zhengzhouense</name>
    <dbReference type="NCBI Taxonomy" id="1636086"/>
    <lineage>
        <taxon>Bacteria</taxon>
        <taxon>Pseudomonadati</taxon>
        <taxon>Bacteroidota</taxon>
        <taxon>Flavobacteriia</taxon>
        <taxon>Flavobacteriales</taxon>
        <taxon>Weeksellaceae</taxon>
        <taxon>Chryseobacterium group</taxon>
        <taxon>Chryseobacterium</taxon>
    </lineage>
</organism>
<gene>
    <name evidence="1" type="ORF">ACFQO9_16130</name>
</gene>
<dbReference type="RefSeq" id="WP_378181556.1">
    <property type="nucleotide sequence ID" value="NZ_JBHTCR010000008.1"/>
</dbReference>
<accession>A0ABW2M071</accession>
<evidence type="ECO:0000313" key="2">
    <source>
        <dbReference type="Proteomes" id="UP001596550"/>
    </source>
</evidence>
<dbReference type="EMBL" id="JBHTCR010000008">
    <property type="protein sequence ID" value="MFC7348247.1"/>
    <property type="molecule type" value="Genomic_DNA"/>
</dbReference>